<dbReference type="EMBL" id="JBHSEK010000019">
    <property type="protein sequence ID" value="MFC4492037.1"/>
    <property type="molecule type" value="Genomic_DNA"/>
</dbReference>
<evidence type="ECO:0000313" key="2">
    <source>
        <dbReference type="EMBL" id="MFC4492037.1"/>
    </source>
</evidence>
<feature type="transmembrane region" description="Helical" evidence="1">
    <location>
        <begin position="20"/>
        <end position="41"/>
    </location>
</feature>
<keyword evidence="1" id="KW-0812">Transmembrane</keyword>
<dbReference type="RefSeq" id="WP_231461041.1">
    <property type="nucleotide sequence ID" value="NZ_JAJOHW010000015.1"/>
</dbReference>
<evidence type="ECO:0000256" key="1">
    <source>
        <dbReference type="SAM" id="Phobius"/>
    </source>
</evidence>
<keyword evidence="1" id="KW-1133">Transmembrane helix</keyword>
<comment type="caution">
    <text evidence="2">The sequence shown here is derived from an EMBL/GenBank/DDBJ whole genome shotgun (WGS) entry which is preliminary data.</text>
</comment>
<evidence type="ECO:0008006" key="4">
    <source>
        <dbReference type="Google" id="ProtNLM"/>
    </source>
</evidence>
<reference evidence="3" key="1">
    <citation type="journal article" date="2019" name="Int. J. Syst. Evol. Microbiol.">
        <title>The Global Catalogue of Microorganisms (GCM) 10K type strain sequencing project: providing services to taxonomists for standard genome sequencing and annotation.</title>
        <authorList>
            <consortium name="The Broad Institute Genomics Platform"/>
            <consortium name="The Broad Institute Genome Sequencing Center for Infectious Disease"/>
            <person name="Wu L."/>
            <person name="Ma J."/>
        </authorList>
    </citation>
    <scope>NUCLEOTIDE SEQUENCE [LARGE SCALE GENOMIC DNA]</scope>
    <source>
        <strain evidence="3">CGMCC 4.7608</strain>
    </source>
</reference>
<organism evidence="2 3">
    <name type="scientific">Chromobacterium aquaticum</name>
    <dbReference type="NCBI Taxonomy" id="467180"/>
    <lineage>
        <taxon>Bacteria</taxon>
        <taxon>Pseudomonadati</taxon>
        <taxon>Pseudomonadota</taxon>
        <taxon>Betaproteobacteria</taxon>
        <taxon>Neisseriales</taxon>
        <taxon>Chromobacteriaceae</taxon>
        <taxon>Chromobacterium</taxon>
    </lineage>
</organism>
<accession>A0ABV8ZWF6</accession>
<keyword evidence="3" id="KW-1185">Reference proteome</keyword>
<feature type="transmembrane region" description="Helical" evidence="1">
    <location>
        <begin position="53"/>
        <end position="73"/>
    </location>
</feature>
<gene>
    <name evidence="2" type="ORF">ACFO0R_20690</name>
</gene>
<evidence type="ECO:0000313" key="3">
    <source>
        <dbReference type="Proteomes" id="UP001595999"/>
    </source>
</evidence>
<sequence length="417" mass="46462">MAWPFPQLTRPDWPPPPSHGRWLAMLAGAFIIGMVATSLLWPRGQLMDWRFWGWALLIPGLSWLMLWGGRYYLFETEREEVQAERQAQDELMRGWEQWARAALPVLAASVRLARPLSLEQRLAGNGPQYAGQALSLPPVLDPGPLPEWLAVEPERRERVLRLQALLLEVLTPELMARLAALGNGDLVLMAREEDEALWRLVCRQQLSGGGEERWREPLAERAGMLTPEQGWQAIYDQVYQQERRRPVLLLGALLHGADDMAPDGSEHGFALLLGGSDDGARPIRHLSRSQPTSAAEWSEDLAQLMRVQGDAKPPDCVWHSGLGQEELQGLGQALSARLPDWFQRERVPLESLEDALGLAGDLSYPLHLAILCQPDMPEEQWLAWKDAAGCRLQRVSAAPKGEALTPAPRTAAASSSV</sequence>
<name>A0ABV8ZWF6_9NEIS</name>
<protein>
    <recommendedName>
        <fullName evidence="4">Type VI secretion protein</fullName>
    </recommendedName>
</protein>
<dbReference type="Proteomes" id="UP001595999">
    <property type="component" value="Unassembled WGS sequence"/>
</dbReference>
<keyword evidence="1" id="KW-0472">Membrane</keyword>
<proteinExistence type="predicted"/>